<evidence type="ECO:0000313" key="1">
    <source>
        <dbReference type="EMBL" id="MFC4769049.1"/>
    </source>
</evidence>
<dbReference type="RefSeq" id="WP_380027121.1">
    <property type="nucleotide sequence ID" value="NZ_JBHSHC010000115.1"/>
</dbReference>
<name>A0ABV9Q5A5_9BACL</name>
<dbReference type="Proteomes" id="UP001596002">
    <property type="component" value="Unassembled WGS sequence"/>
</dbReference>
<dbReference type="Gene3D" id="1.10.8.550">
    <property type="entry name" value="Proto-chlorophyllide reductase 57 kD subunit B"/>
    <property type="match status" value="1"/>
</dbReference>
<reference evidence="2" key="1">
    <citation type="journal article" date="2019" name="Int. J. Syst. Evol. Microbiol.">
        <title>The Global Catalogue of Microorganisms (GCM) 10K type strain sequencing project: providing services to taxonomists for standard genome sequencing and annotation.</title>
        <authorList>
            <consortium name="The Broad Institute Genomics Platform"/>
            <consortium name="The Broad Institute Genome Sequencing Center for Infectious Disease"/>
            <person name="Wu L."/>
            <person name="Ma J."/>
        </authorList>
    </citation>
    <scope>NUCLEOTIDE SEQUENCE [LARGE SCALE GENOMIC DNA]</scope>
    <source>
        <strain evidence="2">WYCCWR 12678</strain>
    </source>
</reference>
<dbReference type="InterPro" id="IPR042298">
    <property type="entry name" value="P-CP_red_C"/>
</dbReference>
<dbReference type="EMBL" id="JBHSHC010000115">
    <property type="protein sequence ID" value="MFC4769049.1"/>
    <property type="molecule type" value="Genomic_DNA"/>
</dbReference>
<evidence type="ECO:0000313" key="2">
    <source>
        <dbReference type="Proteomes" id="UP001596002"/>
    </source>
</evidence>
<sequence>MEYTTKSKELLEELLSPIPFFVRPMAKKMIDKKIREVASEKGHSQIEEDDVIRGYIIAGEKKDQARIKEFLEKKGIDLSAYQELFK</sequence>
<keyword evidence="2" id="KW-1185">Reference proteome</keyword>
<gene>
    <name evidence="1" type="ORF">ACFO8Q_17065</name>
</gene>
<organism evidence="1 2">
    <name type="scientific">Effusibacillus consociatus</name>
    <dbReference type="NCBI Taxonomy" id="1117041"/>
    <lineage>
        <taxon>Bacteria</taxon>
        <taxon>Bacillati</taxon>
        <taxon>Bacillota</taxon>
        <taxon>Bacilli</taxon>
        <taxon>Bacillales</taxon>
        <taxon>Alicyclobacillaceae</taxon>
        <taxon>Effusibacillus</taxon>
    </lineage>
</organism>
<dbReference type="Pfam" id="PF11084">
    <property type="entry name" value="DUF2621"/>
    <property type="match status" value="1"/>
</dbReference>
<proteinExistence type="predicted"/>
<comment type="caution">
    <text evidence="1">The sequence shown here is derived from an EMBL/GenBank/DDBJ whole genome shotgun (WGS) entry which is preliminary data.</text>
</comment>
<accession>A0ABV9Q5A5</accession>
<protein>
    <submittedName>
        <fullName evidence="1">DUF2621 family protein</fullName>
    </submittedName>
</protein>
<dbReference type="InterPro" id="IPR020203">
    <property type="entry name" value="YneK"/>
</dbReference>